<evidence type="ECO:0000256" key="4">
    <source>
        <dbReference type="ARBA" id="ARBA00006739"/>
    </source>
</evidence>
<keyword evidence="8" id="KW-0808">Transferase</keyword>
<comment type="pathway">
    <text evidence="2">Lipid metabolism; sphingolipid metabolism.</text>
</comment>
<comment type="subcellular location">
    <subcellularLocation>
        <location evidence="1">Membrane</location>
        <topology evidence="1">Multi-pass membrane protein</topology>
    </subcellularLocation>
</comment>
<dbReference type="EMBL" id="JARJCN010000003">
    <property type="protein sequence ID" value="KAJ7102096.1"/>
    <property type="molecule type" value="Genomic_DNA"/>
</dbReference>
<keyword evidence="10 15" id="KW-1133">Transmembrane helix</keyword>
<evidence type="ECO:0000256" key="3">
    <source>
        <dbReference type="ARBA" id="ARBA00004991"/>
    </source>
</evidence>
<comment type="pathway">
    <text evidence="3">Sphingolipid metabolism.</text>
</comment>
<evidence type="ECO:0000256" key="7">
    <source>
        <dbReference type="ARBA" id="ARBA00022676"/>
    </source>
</evidence>
<dbReference type="GO" id="GO:0008120">
    <property type="term" value="F:ceramide glucosyltransferase activity"/>
    <property type="evidence" value="ECO:0007669"/>
    <property type="project" value="UniProtKB-EC"/>
</dbReference>
<dbReference type="SUPFAM" id="SSF53448">
    <property type="entry name" value="Nucleotide-diphospho-sugar transferases"/>
    <property type="match status" value="1"/>
</dbReference>
<keyword evidence="17" id="KW-1185">Reference proteome</keyword>
<comment type="similarity">
    <text evidence="4">Belongs to the glycosyltransferase 2 family.</text>
</comment>
<feature type="transmembrane region" description="Helical" evidence="15">
    <location>
        <begin position="6"/>
        <end position="31"/>
    </location>
</feature>
<evidence type="ECO:0000256" key="11">
    <source>
        <dbReference type="ARBA" id="ARBA00023136"/>
    </source>
</evidence>
<comment type="caution">
    <text evidence="16">The sequence shown here is derived from an EMBL/GenBank/DDBJ whole genome shotgun (WGS) entry which is preliminary data.</text>
</comment>
<evidence type="ECO:0000256" key="13">
    <source>
        <dbReference type="ARBA" id="ARBA00031543"/>
    </source>
</evidence>
<dbReference type="PANTHER" id="PTHR12726">
    <property type="entry name" value="CERAMIDE GLUCOSYLTRANSFERASE"/>
    <property type="match status" value="1"/>
</dbReference>
<evidence type="ECO:0000256" key="6">
    <source>
        <dbReference type="ARBA" id="ARBA00019988"/>
    </source>
</evidence>
<evidence type="ECO:0000256" key="14">
    <source>
        <dbReference type="ARBA" id="ARBA00032575"/>
    </source>
</evidence>
<evidence type="ECO:0000256" key="10">
    <source>
        <dbReference type="ARBA" id="ARBA00022989"/>
    </source>
</evidence>
<dbReference type="PROSITE" id="PS51257">
    <property type="entry name" value="PROKAR_LIPOPROTEIN"/>
    <property type="match status" value="1"/>
</dbReference>
<dbReference type="GO" id="GO:0006679">
    <property type="term" value="P:glucosylceramide biosynthetic process"/>
    <property type="evidence" value="ECO:0007669"/>
    <property type="project" value="TreeGrafter"/>
</dbReference>
<dbReference type="Pfam" id="PF13506">
    <property type="entry name" value="Glyco_transf_21"/>
    <property type="match status" value="1"/>
</dbReference>
<dbReference type="AlphaFoldDB" id="A0AAD6Y0X0"/>
<keyword evidence="7" id="KW-0328">Glycosyltransferase</keyword>
<organism evidence="16 17">
    <name type="scientific">Mycena belliarum</name>
    <dbReference type="NCBI Taxonomy" id="1033014"/>
    <lineage>
        <taxon>Eukaryota</taxon>
        <taxon>Fungi</taxon>
        <taxon>Dikarya</taxon>
        <taxon>Basidiomycota</taxon>
        <taxon>Agaricomycotina</taxon>
        <taxon>Agaricomycetes</taxon>
        <taxon>Agaricomycetidae</taxon>
        <taxon>Agaricales</taxon>
        <taxon>Marasmiineae</taxon>
        <taxon>Mycenaceae</taxon>
        <taxon>Mycena</taxon>
    </lineage>
</organism>
<dbReference type="InterPro" id="IPR029044">
    <property type="entry name" value="Nucleotide-diphossugar_trans"/>
</dbReference>
<evidence type="ECO:0000256" key="5">
    <source>
        <dbReference type="ARBA" id="ARBA00012699"/>
    </source>
</evidence>
<proteinExistence type="inferred from homology"/>
<keyword evidence="11 15" id="KW-0472">Membrane</keyword>
<protein>
    <recommendedName>
        <fullName evidence="6">Ceramide glucosyltransferase</fullName>
        <ecNumber evidence="5">2.4.1.80</ecNumber>
    </recommendedName>
    <alternativeName>
        <fullName evidence="13">Glucosylceramide synthase</fullName>
    </alternativeName>
    <alternativeName>
        <fullName evidence="14">UDP-glucose ceramide glucosyltransferase</fullName>
    </alternativeName>
    <alternativeName>
        <fullName evidence="12">UDP-glucose:N-acylsphingosine D-glucosyltransferase</fullName>
    </alternativeName>
</protein>
<evidence type="ECO:0000256" key="12">
    <source>
        <dbReference type="ARBA" id="ARBA00031017"/>
    </source>
</evidence>
<sequence>MEVDLRFVLASIGLLWYAGLWAVGLLGCFAARKRYRLRPRSPLATAPAASVPGVSILRPLKGLDTNLYENLESTFVQEYPNYEILLSVADESDQALPVAQELISKYPDVNCRIIIGEETVGANPKVNNLVRSYREAANDILWVIDSNVTVHPGTLARSVDALVGPPSPTVPRKYIALVHHVPFAVVTEDRIGSRIEEAFLNTNHAKMYIAINTVAVDSCVMGKSNLYRRSDLERVNGSLRPIKSTDSAAAQSSPCGLPAFGRFLAEDNMIASSLWHELGARHDLSCDVARNVVGNMTLSDYVHRRARWIRVRKHMVLGATLIEPFTESVVLSIICASSLKYLLGCPLWVSICVHLVLWVYVDLDVYASLAGHPLPASIRWQFGAAWLARELLALPIYLFAIFGSEVTWRGRAYKVLRNGEVLRAEKSRSWFQRIRQPKNYDPIGTEI</sequence>
<dbReference type="InterPro" id="IPR025993">
    <property type="entry name" value="Ceramide_glucosylTrfase"/>
</dbReference>
<evidence type="ECO:0000313" key="16">
    <source>
        <dbReference type="EMBL" id="KAJ7102096.1"/>
    </source>
</evidence>
<keyword evidence="9 15" id="KW-0812">Transmembrane</keyword>
<accession>A0AAD6Y0X0</accession>
<dbReference type="PANTHER" id="PTHR12726:SF0">
    <property type="entry name" value="CERAMIDE GLUCOSYLTRANSFERASE"/>
    <property type="match status" value="1"/>
</dbReference>
<evidence type="ECO:0000256" key="1">
    <source>
        <dbReference type="ARBA" id="ARBA00004141"/>
    </source>
</evidence>
<evidence type="ECO:0000256" key="9">
    <source>
        <dbReference type="ARBA" id="ARBA00022692"/>
    </source>
</evidence>
<evidence type="ECO:0000256" key="8">
    <source>
        <dbReference type="ARBA" id="ARBA00022679"/>
    </source>
</evidence>
<evidence type="ECO:0000313" key="17">
    <source>
        <dbReference type="Proteomes" id="UP001222325"/>
    </source>
</evidence>
<evidence type="ECO:0000256" key="15">
    <source>
        <dbReference type="SAM" id="Phobius"/>
    </source>
</evidence>
<dbReference type="Gene3D" id="3.90.550.10">
    <property type="entry name" value="Spore Coat Polysaccharide Biosynthesis Protein SpsA, Chain A"/>
    <property type="match status" value="1"/>
</dbReference>
<evidence type="ECO:0000256" key="2">
    <source>
        <dbReference type="ARBA" id="ARBA00004760"/>
    </source>
</evidence>
<reference evidence="16" key="1">
    <citation type="submission" date="2023-03" db="EMBL/GenBank/DDBJ databases">
        <title>Massive genome expansion in bonnet fungi (Mycena s.s.) driven by repeated elements and novel gene families across ecological guilds.</title>
        <authorList>
            <consortium name="Lawrence Berkeley National Laboratory"/>
            <person name="Harder C.B."/>
            <person name="Miyauchi S."/>
            <person name="Viragh M."/>
            <person name="Kuo A."/>
            <person name="Thoen E."/>
            <person name="Andreopoulos B."/>
            <person name="Lu D."/>
            <person name="Skrede I."/>
            <person name="Drula E."/>
            <person name="Henrissat B."/>
            <person name="Morin E."/>
            <person name="Kohler A."/>
            <person name="Barry K."/>
            <person name="LaButti K."/>
            <person name="Morin E."/>
            <person name="Salamov A."/>
            <person name="Lipzen A."/>
            <person name="Mereny Z."/>
            <person name="Hegedus B."/>
            <person name="Baldrian P."/>
            <person name="Stursova M."/>
            <person name="Weitz H."/>
            <person name="Taylor A."/>
            <person name="Grigoriev I.V."/>
            <person name="Nagy L.G."/>
            <person name="Martin F."/>
            <person name="Kauserud H."/>
        </authorList>
    </citation>
    <scope>NUCLEOTIDE SEQUENCE</scope>
    <source>
        <strain evidence="16">CBHHK173m</strain>
    </source>
</reference>
<dbReference type="GO" id="GO:0016020">
    <property type="term" value="C:membrane"/>
    <property type="evidence" value="ECO:0007669"/>
    <property type="project" value="UniProtKB-SubCell"/>
</dbReference>
<name>A0AAD6Y0X0_9AGAR</name>
<dbReference type="CDD" id="cd02520">
    <property type="entry name" value="Glucosylceramide_synthase"/>
    <property type="match status" value="1"/>
</dbReference>
<dbReference type="Proteomes" id="UP001222325">
    <property type="component" value="Unassembled WGS sequence"/>
</dbReference>
<dbReference type="EC" id="2.4.1.80" evidence="5"/>
<gene>
    <name evidence="16" type="ORF">B0H15DRAFT_769072</name>
</gene>